<dbReference type="PROSITE" id="PS50005">
    <property type="entry name" value="TPR"/>
    <property type="match status" value="2"/>
</dbReference>
<evidence type="ECO:0000313" key="4">
    <source>
        <dbReference type="Proteomes" id="UP001519332"/>
    </source>
</evidence>
<dbReference type="RefSeq" id="WP_209638859.1">
    <property type="nucleotide sequence ID" value="NZ_JAGINW010000001.1"/>
</dbReference>
<dbReference type="EMBL" id="JAGINW010000001">
    <property type="protein sequence ID" value="MBP2323007.1"/>
    <property type="molecule type" value="Genomic_DNA"/>
</dbReference>
<dbReference type="InterPro" id="IPR019734">
    <property type="entry name" value="TPR_rpt"/>
</dbReference>
<dbReference type="InterPro" id="IPR003593">
    <property type="entry name" value="AAA+_ATPase"/>
</dbReference>
<dbReference type="InterPro" id="IPR011990">
    <property type="entry name" value="TPR-like_helical_dom_sf"/>
</dbReference>
<evidence type="ECO:0000259" key="2">
    <source>
        <dbReference type="SMART" id="SM00382"/>
    </source>
</evidence>
<gene>
    <name evidence="3" type="ORF">JOF56_003392</name>
</gene>
<reference evidence="3 4" key="1">
    <citation type="submission" date="2021-03" db="EMBL/GenBank/DDBJ databases">
        <title>Sequencing the genomes of 1000 actinobacteria strains.</title>
        <authorList>
            <person name="Klenk H.-P."/>
        </authorList>
    </citation>
    <scope>NUCLEOTIDE SEQUENCE [LARGE SCALE GENOMIC DNA]</scope>
    <source>
        <strain evidence="3 4">DSM 46670</strain>
    </source>
</reference>
<dbReference type="SUPFAM" id="SSF48452">
    <property type="entry name" value="TPR-like"/>
    <property type="match status" value="1"/>
</dbReference>
<evidence type="ECO:0000313" key="3">
    <source>
        <dbReference type="EMBL" id="MBP2323007.1"/>
    </source>
</evidence>
<dbReference type="SMART" id="SM00028">
    <property type="entry name" value="TPR"/>
    <property type="match status" value="5"/>
</dbReference>
<proteinExistence type="predicted"/>
<dbReference type="PANTHER" id="PTHR47691">
    <property type="entry name" value="REGULATOR-RELATED"/>
    <property type="match status" value="1"/>
</dbReference>
<sequence length="867" mass="95602">MHRYPTHRSVVAFDVEGFSDPYRDDDAQTAVRAGMYKVMRESFASAGIPWDACVHEDRTDGAIVVVPPEISKVLLISPLLGTLSAALVGHNSQARLAERIRLRLAVHAGEVSMDDHGLSGTDLVVACRLLVAEQLRTSLRHSPVPLAAIVSDGIYDGIVRHCYGDIDPANYHPVPVSVKRTRLQAWIHLPGTETPPVIERAPAAGMLDSPRQLQPGVATFVNRKQELRALDRARRSGRLVVLVGPPGVGKTAFALHWAHRVRDRYEGGQFYADLGGPGRPVELAEVFGKFLRALGIAPPQVPLDLDEQAAMFRSLTAGRRLLVLLDNVASADQVRALLPSSPMSVTVATSRSQLEALIAEGAQFVQVDRLAVEDGVELLARTVSGQRIKAEPGAARELVRMCDGLPVALCVVAARLVSRPKWTVQKVVADLVDEQRRLTRLSYGDDLSVKAVFDVSYQALSLPAARLYRLLGMHPGPDFDSGVAAAVLATSHSDAEHLVDELLTANLLEEVAEDCYRFHDLIRLHALSLAERDESAADQALGLRRMLDWYLAAATEAGHVVTPHRQGLRRDIEQIPREPVTFGGHADAIDWLDRQRRNLLAAARKAFEQGLRTVTWQLADAMWGLFLFRKHYHDWMQFDLLAVEATRGGPDVAAEAEAQDRLGLLFQALGRNDEALQHMQRAAELWRQLDERHRMTSSIERFGFVYLDQGRIELAIEHFQQALAGYRERGEQRSAGLALISIGRAMTEAGRYDEAIGSLHEARAELGSLQPSDPYNFARALLALGRAETGAGNWETARENLTETLAVMREVKSPLGEADAHWALGELYDKSGQRSLAREYYQRTETMLTELGNPGVEKVRAQLDALG</sequence>
<accession>A0ABS4TF14</accession>
<dbReference type="InterPro" id="IPR027417">
    <property type="entry name" value="P-loop_NTPase"/>
</dbReference>
<dbReference type="SMART" id="SM00382">
    <property type="entry name" value="AAA"/>
    <property type="match status" value="1"/>
</dbReference>
<dbReference type="Pfam" id="PF13424">
    <property type="entry name" value="TPR_12"/>
    <property type="match status" value="2"/>
</dbReference>
<dbReference type="Gene3D" id="3.40.50.300">
    <property type="entry name" value="P-loop containing nucleotide triphosphate hydrolases"/>
    <property type="match status" value="1"/>
</dbReference>
<name>A0ABS4TF14_9PSEU</name>
<protein>
    <submittedName>
        <fullName evidence="3">Tetratricopeptide (TPR) repeat protein</fullName>
    </submittedName>
</protein>
<keyword evidence="4" id="KW-1185">Reference proteome</keyword>
<organism evidence="3 4">
    <name type="scientific">Kibdelosporangium banguiense</name>
    <dbReference type="NCBI Taxonomy" id="1365924"/>
    <lineage>
        <taxon>Bacteria</taxon>
        <taxon>Bacillati</taxon>
        <taxon>Actinomycetota</taxon>
        <taxon>Actinomycetes</taxon>
        <taxon>Pseudonocardiales</taxon>
        <taxon>Pseudonocardiaceae</taxon>
        <taxon>Kibdelosporangium</taxon>
    </lineage>
</organism>
<keyword evidence="1" id="KW-0802">TPR repeat</keyword>
<evidence type="ECO:0000256" key="1">
    <source>
        <dbReference type="PROSITE-ProRule" id="PRU00339"/>
    </source>
</evidence>
<dbReference type="Proteomes" id="UP001519332">
    <property type="component" value="Unassembled WGS sequence"/>
</dbReference>
<feature type="repeat" description="TPR" evidence="1">
    <location>
        <begin position="656"/>
        <end position="689"/>
    </location>
</feature>
<feature type="domain" description="AAA+ ATPase" evidence="2">
    <location>
        <begin position="236"/>
        <end position="442"/>
    </location>
</feature>
<dbReference type="SUPFAM" id="SSF52540">
    <property type="entry name" value="P-loop containing nucleoside triphosphate hydrolases"/>
    <property type="match status" value="1"/>
</dbReference>
<dbReference type="Gene3D" id="1.25.40.10">
    <property type="entry name" value="Tetratricopeptide repeat domain"/>
    <property type="match status" value="2"/>
</dbReference>
<dbReference type="PRINTS" id="PR00364">
    <property type="entry name" value="DISEASERSIST"/>
</dbReference>
<dbReference type="Pfam" id="PF13374">
    <property type="entry name" value="TPR_10"/>
    <property type="match status" value="1"/>
</dbReference>
<comment type="caution">
    <text evidence="3">The sequence shown here is derived from an EMBL/GenBank/DDBJ whole genome shotgun (WGS) entry which is preliminary data.</text>
</comment>
<dbReference type="PANTHER" id="PTHR47691:SF3">
    <property type="entry name" value="HTH-TYPE TRANSCRIPTIONAL REGULATOR RV0890C-RELATED"/>
    <property type="match status" value="1"/>
</dbReference>
<feature type="repeat" description="TPR" evidence="1">
    <location>
        <begin position="696"/>
        <end position="729"/>
    </location>
</feature>